<dbReference type="Gene3D" id="3.20.20.60">
    <property type="entry name" value="Phosphoenolpyruvate-binding domains"/>
    <property type="match status" value="1"/>
</dbReference>
<evidence type="ECO:0000256" key="6">
    <source>
        <dbReference type="ARBA" id="ARBA00022723"/>
    </source>
</evidence>
<keyword evidence="8 18" id="KW-0418">Kinase</keyword>
<comment type="cofactor">
    <cofactor evidence="1 11 14">
        <name>Mg(2+)</name>
        <dbReference type="ChEBI" id="CHEBI:18420"/>
    </cofactor>
</comment>
<reference evidence="18 19" key="1">
    <citation type="submission" date="2019-10" db="EMBL/GenBank/DDBJ databases">
        <title>Genome sequence of Luteimicrobium xylanilyticum HY-24.</title>
        <authorList>
            <person name="Kim D.Y."/>
            <person name="Park H.-Y."/>
        </authorList>
    </citation>
    <scope>NUCLEOTIDE SEQUENCE [LARGE SCALE GENOMIC DNA]</scope>
    <source>
        <strain evidence="18 19">HY-24</strain>
    </source>
</reference>
<organism evidence="18 19">
    <name type="scientific">Luteimicrobium xylanilyticum</name>
    <dbReference type="NCBI Taxonomy" id="1133546"/>
    <lineage>
        <taxon>Bacteria</taxon>
        <taxon>Bacillati</taxon>
        <taxon>Actinomycetota</taxon>
        <taxon>Actinomycetes</taxon>
        <taxon>Micrococcales</taxon>
        <taxon>Luteimicrobium</taxon>
    </lineage>
</organism>
<dbReference type="SUPFAM" id="SSF56059">
    <property type="entry name" value="Glutathione synthetase ATP-binding domain-like"/>
    <property type="match status" value="1"/>
</dbReference>
<keyword evidence="6 14" id="KW-0479">Metal-binding</keyword>
<feature type="domain" description="Pyruvate phosphate dikinase AMP/ATP-binding" evidence="16">
    <location>
        <begin position="17"/>
        <end position="54"/>
    </location>
</feature>
<evidence type="ECO:0000256" key="11">
    <source>
        <dbReference type="PIRNR" id="PIRNR000853"/>
    </source>
</evidence>
<feature type="domain" description="PEP-utilising enzyme mobile" evidence="15">
    <location>
        <begin position="429"/>
        <end position="515"/>
    </location>
</feature>
<dbReference type="InterPro" id="IPR010121">
    <property type="entry name" value="Pyruvate_phosphate_dikinase"/>
</dbReference>
<dbReference type="InterPro" id="IPR015813">
    <property type="entry name" value="Pyrv/PenolPyrv_kinase-like_dom"/>
</dbReference>
<feature type="active site" description="Tele-phosphohistidine intermediate" evidence="12">
    <location>
        <position position="462"/>
    </location>
</feature>
<dbReference type="PIRSF" id="PIRSF000853">
    <property type="entry name" value="PPDK"/>
    <property type="match status" value="1"/>
</dbReference>
<dbReference type="NCBIfam" id="TIGR01828">
    <property type="entry name" value="pyru_phos_dikin"/>
    <property type="match status" value="1"/>
</dbReference>
<dbReference type="Pfam" id="PF02896">
    <property type="entry name" value="PEP-utilizers_C"/>
    <property type="match status" value="1"/>
</dbReference>
<evidence type="ECO:0000256" key="1">
    <source>
        <dbReference type="ARBA" id="ARBA00001946"/>
    </source>
</evidence>
<dbReference type="EC" id="2.7.9.1" evidence="3 11"/>
<dbReference type="InterPro" id="IPR018274">
    <property type="entry name" value="PEP_util_AS"/>
</dbReference>
<proteinExistence type="inferred from homology"/>
<evidence type="ECO:0000256" key="2">
    <source>
        <dbReference type="ARBA" id="ARBA00007837"/>
    </source>
</evidence>
<keyword evidence="9" id="KW-0067">ATP-binding</keyword>
<evidence type="ECO:0000256" key="10">
    <source>
        <dbReference type="ARBA" id="ARBA00022842"/>
    </source>
</evidence>
<evidence type="ECO:0000256" key="3">
    <source>
        <dbReference type="ARBA" id="ARBA00011994"/>
    </source>
</evidence>
<keyword evidence="18" id="KW-0670">Pyruvate</keyword>
<dbReference type="InterPro" id="IPR000121">
    <property type="entry name" value="PEP_util_C"/>
</dbReference>
<dbReference type="Gene3D" id="3.30.1490.20">
    <property type="entry name" value="ATP-grasp fold, A domain"/>
    <property type="match status" value="1"/>
</dbReference>
<evidence type="ECO:0000256" key="7">
    <source>
        <dbReference type="ARBA" id="ARBA00022741"/>
    </source>
</evidence>
<evidence type="ECO:0000256" key="9">
    <source>
        <dbReference type="ARBA" id="ARBA00022840"/>
    </source>
</evidence>
<dbReference type="PANTHER" id="PTHR22931:SF9">
    <property type="entry name" value="PYRUVATE, PHOSPHATE DIKINASE 1, CHLOROPLASTIC"/>
    <property type="match status" value="1"/>
</dbReference>
<dbReference type="InterPro" id="IPR040442">
    <property type="entry name" value="Pyrv_kinase-like_dom_sf"/>
</dbReference>
<evidence type="ECO:0000259" key="17">
    <source>
        <dbReference type="Pfam" id="PF02896"/>
    </source>
</evidence>
<comment type="catalytic activity">
    <reaction evidence="11">
        <text>pyruvate + phosphate + ATP = phosphoenolpyruvate + AMP + diphosphate + H(+)</text>
        <dbReference type="Rhea" id="RHEA:10756"/>
        <dbReference type="ChEBI" id="CHEBI:15361"/>
        <dbReference type="ChEBI" id="CHEBI:15378"/>
        <dbReference type="ChEBI" id="CHEBI:30616"/>
        <dbReference type="ChEBI" id="CHEBI:33019"/>
        <dbReference type="ChEBI" id="CHEBI:43474"/>
        <dbReference type="ChEBI" id="CHEBI:58702"/>
        <dbReference type="ChEBI" id="CHEBI:456215"/>
        <dbReference type="EC" id="2.7.9.1"/>
    </reaction>
</comment>
<sequence>MTTYVYDFTQGDKDRADLLGGKGANLAEMTRLGLPVPPGFTITTEACREYLAQGDEPGELRVQVTTALRHLEDKVGRRLGTRRDPLLVSVRSGARFSMPGMMETVLNVGLNDESVQGLAEEASDERFAWDSYRRLIQMFGATVLGIPADVFSSALDDAMTTRGRAAGDGPVADVDLTAQDLRELVATYRGIVRERTGRDFPQDPREQLDLAIRAVFDSWNTDRARLYRRRERIPQDLGTAVNVVTMVFGNLGDTSGTGVAFTRDPATGAPGAYGDYLQNAQGEDVVAGIRNTLSLDDLHRIDPLSHQQLLQAMRRLETHYRDLCDVEFTVERGHLWMLQTRVGKRTPAAAFRIATALVDEQLITEDEALQRVTGEQLASLLFPQFATEPSDDGAASRALTSGMAASPGAAVGTIVLRSEDAVAAAGRGERVILVRRETNPDDLGGMIAAQGILTARGGKTSHAAVVARGMGRTCVVGAEELDVDEDAGTVTVRASGREPTVLHAGDEISIDGSTGEVFLGAVPVVSSPVERYLEEGLDAVSGDGAAVDDETLSLVRSVDRLLRHADERRRLRVKANADVPDDAARARRLGAQGIGLARTEHMFLGERRGLVEQIVLADDVTERDIALDRLLPLQRDDFSGLLDAMDGLPVTIRLLDPPLHEFLPDHTELAVRVAVERSRREGGGPGELSDDELAADEKKLAALERLHEANPMLGVRGVRLGLLVPGLFAMQVRAVVEAAVGLVRDGKDPRPEIMVPLVGSVRELQIVRDEVESVVRGVTELAGVDLTIPVGTMIELPRAALTAHRIATEADFFSFGTNDLTQTTWGFSRDDVERTLFSTYLDNGVLTISPFETIDADGVGRLVRIAVEESRTTKPGLELGVCGEHGGDPESIRFFHDAGLDYVSCSPFRVPVARLEAGRAATTDAPSSSSR</sequence>
<dbReference type="GO" id="GO:0016301">
    <property type="term" value="F:kinase activity"/>
    <property type="evidence" value="ECO:0007669"/>
    <property type="project" value="UniProtKB-UniRule"/>
</dbReference>
<feature type="domain" description="Pyruvate phosphate dikinase AMP/ATP-binding" evidence="16">
    <location>
        <begin position="60"/>
        <end position="291"/>
    </location>
</feature>
<dbReference type="InterPro" id="IPR002192">
    <property type="entry name" value="PPDK_AMP/ATP-bd"/>
</dbReference>
<dbReference type="PROSITE" id="PS00370">
    <property type="entry name" value="PEP_ENZYMES_PHOS_SITE"/>
    <property type="match status" value="1"/>
</dbReference>
<dbReference type="OrthoDB" id="9765468at2"/>
<feature type="binding site" evidence="13">
    <location>
        <position position="653"/>
    </location>
    <ligand>
        <name>substrate</name>
    </ligand>
</feature>
<evidence type="ECO:0000256" key="14">
    <source>
        <dbReference type="PIRSR" id="PIRSR000853-3"/>
    </source>
</evidence>
<evidence type="ECO:0000256" key="8">
    <source>
        <dbReference type="ARBA" id="ARBA00022777"/>
    </source>
</evidence>
<feature type="binding site" evidence="13">
    <location>
        <position position="795"/>
    </location>
    <ligand>
        <name>substrate</name>
    </ligand>
</feature>
<feature type="domain" description="PEP-utilising enzyme C-terminal" evidence="17">
    <location>
        <begin position="562"/>
        <end position="918"/>
    </location>
</feature>
<dbReference type="GO" id="GO:0050242">
    <property type="term" value="F:pyruvate, phosphate dikinase activity"/>
    <property type="evidence" value="ECO:0007669"/>
    <property type="project" value="UniProtKB-UniRule"/>
</dbReference>
<dbReference type="AlphaFoldDB" id="A0A5P9Q699"/>
<dbReference type="KEGG" id="lxl:KDY119_00114"/>
<dbReference type="Proteomes" id="UP000326702">
    <property type="component" value="Chromosome"/>
</dbReference>
<keyword evidence="10 14" id="KW-0460">Magnesium</keyword>
<evidence type="ECO:0000256" key="13">
    <source>
        <dbReference type="PIRSR" id="PIRSR000853-2"/>
    </source>
</evidence>
<dbReference type="GO" id="GO:0046872">
    <property type="term" value="F:metal ion binding"/>
    <property type="evidence" value="ECO:0007669"/>
    <property type="project" value="UniProtKB-UniRule"/>
</dbReference>
<accession>A0A5P9Q699</accession>
<feature type="active site" description="Proton donor" evidence="12">
    <location>
        <position position="882"/>
    </location>
</feature>
<dbReference type="Pfam" id="PF01326">
    <property type="entry name" value="PPDK_N"/>
    <property type="match status" value="2"/>
</dbReference>
<keyword evidence="5 18" id="KW-0808">Transferase</keyword>
<dbReference type="RefSeq" id="WP_036955144.1">
    <property type="nucleotide sequence ID" value="NZ_BAABIH010000019.1"/>
</dbReference>
<dbReference type="InterPro" id="IPR036637">
    <property type="entry name" value="Phosphohistidine_dom_sf"/>
</dbReference>
<dbReference type="Gene3D" id="1.10.189.10">
    <property type="entry name" value="Pyruvate Phosphate Dikinase, domain 2"/>
    <property type="match status" value="1"/>
</dbReference>
<dbReference type="Pfam" id="PF00391">
    <property type="entry name" value="PEP-utilizers"/>
    <property type="match status" value="1"/>
</dbReference>
<feature type="binding site" evidence="13">
    <location>
        <position position="819"/>
    </location>
    <ligand>
        <name>substrate</name>
    </ligand>
</feature>
<evidence type="ECO:0000313" key="18">
    <source>
        <dbReference type="EMBL" id="QFU96630.1"/>
    </source>
</evidence>
<dbReference type="EMBL" id="CP045529">
    <property type="protein sequence ID" value="QFU96630.1"/>
    <property type="molecule type" value="Genomic_DNA"/>
</dbReference>
<name>A0A5P9Q699_9MICO</name>
<comment type="similarity">
    <text evidence="2 11">Belongs to the PEP-utilizing enzyme family.</text>
</comment>
<dbReference type="GO" id="GO:0005524">
    <property type="term" value="F:ATP binding"/>
    <property type="evidence" value="ECO:0007669"/>
    <property type="project" value="UniProtKB-UniRule"/>
</dbReference>
<dbReference type="SUPFAM" id="SSF51621">
    <property type="entry name" value="Phosphoenolpyruvate/pyruvate domain"/>
    <property type="match status" value="1"/>
</dbReference>
<gene>
    <name evidence="18" type="primary">ppdK</name>
    <name evidence="18" type="ORF">KDY119_00114</name>
</gene>
<feature type="binding site" evidence="14">
    <location>
        <position position="819"/>
    </location>
    <ligand>
        <name>Mg(2+)</name>
        <dbReference type="ChEBI" id="CHEBI:18420"/>
    </ligand>
</feature>
<protein>
    <recommendedName>
        <fullName evidence="4 11">Pyruvate, phosphate dikinase</fullName>
        <ecNumber evidence="3 11">2.7.9.1</ecNumber>
    </recommendedName>
</protein>
<evidence type="ECO:0000256" key="12">
    <source>
        <dbReference type="PIRSR" id="PIRSR000853-1"/>
    </source>
</evidence>
<evidence type="ECO:0000313" key="19">
    <source>
        <dbReference type="Proteomes" id="UP000326702"/>
    </source>
</evidence>
<feature type="binding site" evidence="13">
    <location>
        <position position="817"/>
    </location>
    <ligand>
        <name>substrate</name>
    </ligand>
</feature>
<evidence type="ECO:0000256" key="5">
    <source>
        <dbReference type="ARBA" id="ARBA00022679"/>
    </source>
</evidence>
<dbReference type="SUPFAM" id="SSF52009">
    <property type="entry name" value="Phosphohistidine domain"/>
    <property type="match status" value="1"/>
</dbReference>
<evidence type="ECO:0000259" key="15">
    <source>
        <dbReference type="Pfam" id="PF00391"/>
    </source>
</evidence>
<keyword evidence="19" id="KW-1185">Reference proteome</keyword>
<feature type="binding site" evidence="13">
    <location>
        <position position="818"/>
    </location>
    <ligand>
        <name>substrate</name>
    </ligand>
</feature>
<dbReference type="Gene3D" id="3.50.30.10">
    <property type="entry name" value="Phosphohistidine domain"/>
    <property type="match status" value="1"/>
</dbReference>
<feature type="binding site" evidence="14">
    <location>
        <position position="795"/>
    </location>
    <ligand>
        <name>Mg(2+)</name>
        <dbReference type="ChEBI" id="CHEBI:18420"/>
    </ligand>
</feature>
<feature type="binding site" evidence="13">
    <location>
        <position position="598"/>
    </location>
    <ligand>
        <name>substrate</name>
    </ligand>
</feature>
<keyword evidence="7" id="KW-0547">Nucleotide-binding</keyword>
<dbReference type="NCBIfam" id="NF004531">
    <property type="entry name" value="PRK05878.1"/>
    <property type="match status" value="1"/>
</dbReference>
<evidence type="ECO:0000259" key="16">
    <source>
        <dbReference type="Pfam" id="PF01326"/>
    </source>
</evidence>
<dbReference type="Gene3D" id="1.20.80.30">
    <property type="match status" value="1"/>
</dbReference>
<dbReference type="InterPro" id="IPR013815">
    <property type="entry name" value="ATP_grasp_subdomain_1"/>
</dbReference>
<dbReference type="InterPro" id="IPR008279">
    <property type="entry name" value="PEP-util_enz_mobile_dom"/>
</dbReference>
<evidence type="ECO:0000256" key="4">
    <source>
        <dbReference type="ARBA" id="ARBA00020138"/>
    </source>
</evidence>
<dbReference type="Gene3D" id="3.30.470.20">
    <property type="entry name" value="ATP-grasp fold, B domain"/>
    <property type="match status" value="1"/>
</dbReference>
<dbReference type="PANTHER" id="PTHR22931">
    <property type="entry name" value="PHOSPHOENOLPYRUVATE DIKINASE-RELATED"/>
    <property type="match status" value="1"/>
</dbReference>
<feature type="binding site" evidence="13">
    <location>
        <position position="816"/>
    </location>
    <ligand>
        <name>substrate</name>
    </ligand>
</feature>